<sequence>MPSRHSLPASFRLLLLLFLGFGATVFGQASSATSSPSRTSAAATTTSSPSASATVNPGEGLWTYAGCYNETTGVSGGAGQRALNGGAMQGEDTMTPPLCFAFCGSNVQYAGLEYGRECWCADYLSALSNKLDDSECNMPCMGDDTEACGGRLALTLYNRTLEAPASGAGVVRVGKSWELGSLGMGVVVVVGGWGLGTML</sequence>
<dbReference type="SMART" id="SM00321">
    <property type="entry name" value="WSC"/>
    <property type="match status" value="1"/>
</dbReference>
<evidence type="ECO:0000256" key="5">
    <source>
        <dbReference type="ARBA" id="ARBA00023136"/>
    </source>
</evidence>
<evidence type="ECO:0000256" key="8">
    <source>
        <dbReference type="SAM" id="SignalP"/>
    </source>
</evidence>
<dbReference type="OrthoDB" id="5985073at2759"/>
<evidence type="ECO:0000256" key="6">
    <source>
        <dbReference type="ARBA" id="ARBA00023180"/>
    </source>
</evidence>
<name>A0A6G1GS10_9PEZI</name>
<gene>
    <name evidence="10" type="ORF">K402DRAFT_163952</name>
</gene>
<keyword evidence="3 8" id="KW-0732">Signal</keyword>
<dbReference type="PANTHER" id="PTHR24269">
    <property type="entry name" value="KREMEN PROTEIN"/>
    <property type="match status" value="1"/>
</dbReference>
<dbReference type="GO" id="GO:0005886">
    <property type="term" value="C:plasma membrane"/>
    <property type="evidence" value="ECO:0007669"/>
    <property type="project" value="TreeGrafter"/>
</dbReference>
<feature type="domain" description="WSC" evidence="9">
    <location>
        <begin position="61"/>
        <end position="160"/>
    </location>
</feature>
<protein>
    <submittedName>
        <fullName evidence="10">WSC-domain-containing protein</fullName>
    </submittedName>
</protein>
<keyword evidence="5" id="KW-0472">Membrane</keyword>
<dbReference type="EMBL" id="ML977174">
    <property type="protein sequence ID" value="KAF1983557.1"/>
    <property type="molecule type" value="Genomic_DNA"/>
</dbReference>
<dbReference type="PROSITE" id="PS51212">
    <property type="entry name" value="WSC"/>
    <property type="match status" value="1"/>
</dbReference>
<evidence type="ECO:0000256" key="1">
    <source>
        <dbReference type="ARBA" id="ARBA00004167"/>
    </source>
</evidence>
<evidence type="ECO:0000313" key="11">
    <source>
        <dbReference type="Proteomes" id="UP000800041"/>
    </source>
</evidence>
<evidence type="ECO:0000256" key="2">
    <source>
        <dbReference type="ARBA" id="ARBA00022692"/>
    </source>
</evidence>
<evidence type="ECO:0000313" key="10">
    <source>
        <dbReference type="EMBL" id="KAF1983557.1"/>
    </source>
</evidence>
<reference evidence="10" key="1">
    <citation type="journal article" date="2020" name="Stud. Mycol.">
        <title>101 Dothideomycetes genomes: a test case for predicting lifestyles and emergence of pathogens.</title>
        <authorList>
            <person name="Haridas S."/>
            <person name="Albert R."/>
            <person name="Binder M."/>
            <person name="Bloem J."/>
            <person name="Labutti K."/>
            <person name="Salamov A."/>
            <person name="Andreopoulos B."/>
            <person name="Baker S."/>
            <person name="Barry K."/>
            <person name="Bills G."/>
            <person name="Bluhm B."/>
            <person name="Cannon C."/>
            <person name="Castanera R."/>
            <person name="Culley D."/>
            <person name="Daum C."/>
            <person name="Ezra D."/>
            <person name="Gonzalez J."/>
            <person name="Henrissat B."/>
            <person name="Kuo A."/>
            <person name="Liang C."/>
            <person name="Lipzen A."/>
            <person name="Lutzoni F."/>
            <person name="Magnuson J."/>
            <person name="Mondo S."/>
            <person name="Nolan M."/>
            <person name="Ohm R."/>
            <person name="Pangilinan J."/>
            <person name="Park H.-J."/>
            <person name="Ramirez L."/>
            <person name="Alfaro M."/>
            <person name="Sun H."/>
            <person name="Tritt A."/>
            <person name="Yoshinaga Y."/>
            <person name="Zwiers L.-H."/>
            <person name="Turgeon B."/>
            <person name="Goodwin S."/>
            <person name="Spatafora J."/>
            <person name="Crous P."/>
            <person name="Grigoriev I."/>
        </authorList>
    </citation>
    <scope>NUCLEOTIDE SEQUENCE</scope>
    <source>
        <strain evidence="10">CBS 113979</strain>
    </source>
</reference>
<evidence type="ECO:0000256" key="3">
    <source>
        <dbReference type="ARBA" id="ARBA00022729"/>
    </source>
</evidence>
<keyword evidence="2" id="KW-0812">Transmembrane</keyword>
<accession>A0A6G1GS10</accession>
<dbReference type="InterPro" id="IPR051836">
    <property type="entry name" value="Kremen_rcpt"/>
</dbReference>
<feature type="signal peptide" evidence="8">
    <location>
        <begin position="1"/>
        <end position="27"/>
    </location>
</feature>
<feature type="region of interest" description="Disordered" evidence="7">
    <location>
        <begin position="30"/>
        <end position="54"/>
    </location>
</feature>
<keyword evidence="4" id="KW-1133">Transmembrane helix</keyword>
<keyword evidence="11" id="KW-1185">Reference proteome</keyword>
<evidence type="ECO:0000256" key="7">
    <source>
        <dbReference type="SAM" id="MobiDB-lite"/>
    </source>
</evidence>
<proteinExistence type="predicted"/>
<keyword evidence="6" id="KW-0325">Glycoprotein</keyword>
<organism evidence="10 11">
    <name type="scientific">Aulographum hederae CBS 113979</name>
    <dbReference type="NCBI Taxonomy" id="1176131"/>
    <lineage>
        <taxon>Eukaryota</taxon>
        <taxon>Fungi</taxon>
        <taxon>Dikarya</taxon>
        <taxon>Ascomycota</taxon>
        <taxon>Pezizomycotina</taxon>
        <taxon>Dothideomycetes</taxon>
        <taxon>Pleosporomycetidae</taxon>
        <taxon>Aulographales</taxon>
        <taxon>Aulographaceae</taxon>
    </lineage>
</organism>
<dbReference type="Pfam" id="PF01822">
    <property type="entry name" value="WSC"/>
    <property type="match status" value="1"/>
</dbReference>
<evidence type="ECO:0000259" key="9">
    <source>
        <dbReference type="PROSITE" id="PS51212"/>
    </source>
</evidence>
<evidence type="ECO:0000256" key="4">
    <source>
        <dbReference type="ARBA" id="ARBA00022989"/>
    </source>
</evidence>
<dbReference type="InterPro" id="IPR002889">
    <property type="entry name" value="WSC_carb-bd"/>
</dbReference>
<feature type="chain" id="PRO_5026116164" evidence="8">
    <location>
        <begin position="28"/>
        <end position="199"/>
    </location>
</feature>
<comment type="subcellular location">
    <subcellularLocation>
        <location evidence="1">Membrane</location>
        <topology evidence="1">Single-pass membrane protein</topology>
    </subcellularLocation>
</comment>
<dbReference type="PANTHER" id="PTHR24269:SF16">
    <property type="entry name" value="PROTEIN SLG1"/>
    <property type="match status" value="1"/>
</dbReference>
<dbReference type="AlphaFoldDB" id="A0A6G1GS10"/>
<dbReference type="Proteomes" id="UP000800041">
    <property type="component" value="Unassembled WGS sequence"/>
</dbReference>